<feature type="transmembrane region" description="Helical" evidence="2">
    <location>
        <begin position="16"/>
        <end position="36"/>
    </location>
</feature>
<dbReference type="AlphaFoldDB" id="A0A0F7SM19"/>
<feature type="transmembrane region" description="Helical" evidence="2">
    <location>
        <begin position="56"/>
        <end position="74"/>
    </location>
</feature>
<feature type="compositionally biased region" description="Low complexity" evidence="1">
    <location>
        <begin position="297"/>
        <end position="314"/>
    </location>
</feature>
<feature type="transmembrane region" description="Helical" evidence="2">
    <location>
        <begin position="80"/>
        <end position="97"/>
    </location>
</feature>
<feature type="region of interest" description="Disordered" evidence="1">
    <location>
        <begin position="370"/>
        <end position="389"/>
    </location>
</feature>
<proteinExistence type="predicted"/>
<evidence type="ECO:0000256" key="2">
    <source>
        <dbReference type="SAM" id="Phobius"/>
    </source>
</evidence>
<keyword evidence="2" id="KW-1133">Transmembrane helix</keyword>
<accession>A0A0F7SM19</accession>
<feature type="compositionally biased region" description="Polar residues" evidence="1">
    <location>
        <begin position="276"/>
        <end position="287"/>
    </location>
</feature>
<organism evidence="3">
    <name type="scientific">Phaffia rhodozyma</name>
    <name type="common">Yeast</name>
    <name type="synonym">Xanthophyllomyces dendrorhous</name>
    <dbReference type="NCBI Taxonomy" id="264483"/>
    <lineage>
        <taxon>Eukaryota</taxon>
        <taxon>Fungi</taxon>
        <taxon>Dikarya</taxon>
        <taxon>Basidiomycota</taxon>
        <taxon>Agaricomycotina</taxon>
        <taxon>Tremellomycetes</taxon>
        <taxon>Cystofilobasidiales</taxon>
        <taxon>Mrakiaceae</taxon>
        <taxon>Phaffia</taxon>
    </lineage>
</organism>
<keyword evidence="2" id="KW-0812">Transmembrane</keyword>
<dbReference type="EMBL" id="LN483345">
    <property type="protein sequence ID" value="CDZ98514.1"/>
    <property type="molecule type" value="Genomic_DNA"/>
</dbReference>
<protein>
    <submittedName>
        <fullName evidence="3">Uncharacterized protein</fullName>
    </submittedName>
</protein>
<evidence type="ECO:0000313" key="3">
    <source>
        <dbReference type="EMBL" id="CDZ98514.1"/>
    </source>
</evidence>
<feature type="compositionally biased region" description="Polar residues" evidence="1">
    <location>
        <begin position="375"/>
        <end position="389"/>
    </location>
</feature>
<evidence type="ECO:0000256" key="1">
    <source>
        <dbReference type="SAM" id="MobiDB-lite"/>
    </source>
</evidence>
<reference evidence="3" key="1">
    <citation type="submission" date="2014-08" db="EMBL/GenBank/DDBJ databases">
        <authorList>
            <person name="Sharma Rahul"/>
            <person name="Thines Marco"/>
        </authorList>
    </citation>
    <scope>NUCLEOTIDE SEQUENCE</scope>
</reference>
<sequence>MQSHICSLLHTLAQPFYPSVSTLPVLLVLHAIRTSVSWHHLRSPQTGSRGSVLQDLFGYWVLAFGGSTLVAILLREPSAWLTSPTILILYTTLYLLLENVLPTAIRLFPPTALTTLLTVFDSLYRSFSLLSIHTNLTGRSDSPIGLNPLAGPILSAINVSGGRALVSLFRLSDSEWTLQTPSMFTNGHLDSWVRLADTWSAIAGISVLQWSAGPPNTSNLEGREDQAVCALTIAGCLAAVKYLSSKRDGRLLHSPLPASSPRGSSFKNVSEIAEPSSPSDSTTNTIPMSEPNFYLTSPLSSSSTGPSASPSLSKSASLASVSSASLITTPTTLSPPPVIHRDFFKPGKPLSEGRRKTIEIRNKELMRRADERGTGVSSRTRFGTTSWNNEPTLIKNRAFTSINSGKTKIKNSFDGK</sequence>
<feature type="region of interest" description="Disordered" evidence="1">
    <location>
        <begin position="253"/>
        <end position="314"/>
    </location>
</feature>
<name>A0A0F7SM19_PHARH</name>
<keyword evidence="2" id="KW-0472">Membrane</keyword>